<feature type="domain" description="F-box associated beta-propeller type 3" evidence="1">
    <location>
        <begin position="110"/>
        <end position="230"/>
    </location>
</feature>
<proteinExistence type="predicted"/>
<protein>
    <recommendedName>
        <fullName evidence="1">F-box associated beta-propeller type 3 domain-containing protein</fullName>
    </recommendedName>
</protein>
<evidence type="ECO:0000313" key="2">
    <source>
        <dbReference type="EMBL" id="KAF9597184.1"/>
    </source>
</evidence>
<evidence type="ECO:0000259" key="1">
    <source>
        <dbReference type="Pfam" id="PF08268"/>
    </source>
</evidence>
<dbReference type="EMBL" id="JADFTS010000007">
    <property type="protein sequence ID" value="KAF9597184.1"/>
    <property type="molecule type" value="Genomic_DNA"/>
</dbReference>
<comment type="caution">
    <text evidence="2">The sequence shown here is derived from an EMBL/GenBank/DDBJ whole genome shotgun (WGS) entry which is preliminary data.</text>
</comment>
<name>A0A835HEX7_9MAGN</name>
<organism evidence="2 3">
    <name type="scientific">Coptis chinensis</name>
    <dbReference type="NCBI Taxonomy" id="261450"/>
    <lineage>
        <taxon>Eukaryota</taxon>
        <taxon>Viridiplantae</taxon>
        <taxon>Streptophyta</taxon>
        <taxon>Embryophyta</taxon>
        <taxon>Tracheophyta</taxon>
        <taxon>Spermatophyta</taxon>
        <taxon>Magnoliopsida</taxon>
        <taxon>Ranunculales</taxon>
        <taxon>Ranunculaceae</taxon>
        <taxon>Coptidoideae</taxon>
        <taxon>Coptis</taxon>
    </lineage>
</organism>
<reference evidence="2 3" key="1">
    <citation type="submission" date="2020-10" db="EMBL/GenBank/DDBJ databases">
        <title>The Coptis chinensis genome and diversification of protoberbering-type alkaloids.</title>
        <authorList>
            <person name="Wang B."/>
            <person name="Shu S."/>
            <person name="Song C."/>
            <person name="Liu Y."/>
        </authorList>
    </citation>
    <scope>NUCLEOTIDE SEQUENCE [LARGE SCALE GENOMIC DNA]</scope>
    <source>
        <strain evidence="2">HL-2020</strain>
        <tissue evidence="2">Leaf</tissue>
    </source>
</reference>
<keyword evidence="3" id="KW-1185">Reference proteome</keyword>
<dbReference type="Proteomes" id="UP000631114">
    <property type="component" value="Unassembled WGS sequence"/>
</dbReference>
<sequence>MLSYVDIKNKTKLKKNCFQSFNSPRHIIKDYHSKPSHNADGCQKHGIISYSTHVFTELHLSGTSFPCRYSRSYLVDPEDFDNLETWVTAYELELKEFKNVYREVMLVLSVSMYVVGTVNRLIYFSLKIDDYKPVPYNVCNLITRGYIVVPELPKIGYQPMASGVGFDSLNNQYKMSQILSNALGYGNEVEVFIMGSDGWRVNSTNIPYVSEMNRFHVLLNECIHWVANSTVDDGQQCVTTRDYGERETWVMKEYGVLGSCG</sequence>
<dbReference type="OrthoDB" id="1845276at2759"/>
<dbReference type="Pfam" id="PF08268">
    <property type="entry name" value="FBA_3"/>
    <property type="match status" value="1"/>
</dbReference>
<dbReference type="InterPro" id="IPR013187">
    <property type="entry name" value="F-box-assoc_dom_typ3"/>
</dbReference>
<evidence type="ECO:0000313" key="3">
    <source>
        <dbReference type="Proteomes" id="UP000631114"/>
    </source>
</evidence>
<accession>A0A835HEX7</accession>
<dbReference type="AlphaFoldDB" id="A0A835HEX7"/>
<gene>
    <name evidence="2" type="ORF">IFM89_016325</name>
</gene>